<reference evidence="1" key="1">
    <citation type="submission" date="2018-05" db="EMBL/GenBank/DDBJ databases">
        <authorList>
            <person name="Lanie J.A."/>
            <person name="Ng W.-L."/>
            <person name="Kazmierczak K.M."/>
            <person name="Andrzejewski T.M."/>
            <person name="Davidsen T.M."/>
            <person name="Wayne K.J."/>
            <person name="Tettelin H."/>
            <person name="Glass J.I."/>
            <person name="Rusch D."/>
            <person name="Podicherti R."/>
            <person name="Tsui H.-C.T."/>
            <person name="Winkler M.E."/>
        </authorList>
    </citation>
    <scope>NUCLEOTIDE SEQUENCE</scope>
</reference>
<name>A0A382F7M9_9ZZZZ</name>
<sequence>MHQTQSPLFPERPNPYNCDKHLPRVYSGIVYRLDSHTNGFGLGVEIEYFVPHLATPTALLVTAEGKRSIKDIVGVYPHSTRAQASCGPVGLADIARPDAGRQT</sequence>
<organism evidence="1">
    <name type="scientific">marine metagenome</name>
    <dbReference type="NCBI Taxonomy" id="408172"/>
    <lineage>
        <taxon>unclassified sequences</taxon>
        <taxon>metagenomes</taxon>
        <taxon>ecological metagenomes</taxon>
    </lineage>
</organism>
<evidence type="ECO:0000313" key="1">
    <source>
        <dbReference type="EMBL" id="SVB58087.1"/>
    </source>
</evidence>
<accession>A0A382F7M9</accession>
<dbReference type="AlphaFoldDB" id="A0A382F7M9"/>
<proteinExistence type="predicted"/>
<gene>
    <name evidence="1" type="ORF">METZ01_LOCUS210941</name>
</gene>
<feature type="non-terminal residue" evidence="1">
    <location>
        <position position="103"/>
    </location>
</feature>
<protein>
    <submittedName>
        <fullName evidence="1">Uncharacterized protein</fullName>
    </submittedName>
</protein>
<dbReference type="EMBL" id="UINC01048043">
    <property type="protein sequence ID" value="SVB58087.1"/>
    <property type="molecule type" value="Genomic_DNA"/>
</dbReference>